<name>A0A2M8PC94_9CHLR</name>
<organism evidence="1 2">
    <name type="scientific">Candidatus Thermofonsia Clade 1 bacterium</name>
    <dbReference type="NCBI Taxonomy" id="2364210"/>
    <lineage>
        <taxon>Bacteria</taxon>
        <taxon>Bacillati</taxon>
        <taxon>Chloroflexota</taxon>
        <taxon>Candidatus Thermofontia</taxon>
        <taxon>Candidatus Thermofonsia Clade 1</taxon>
    </lineage>
</organism>
<gene>
    <name evidence="1" type="ORF">CUN49_12040</name>
</gene>
<comment type="caution">
    <text evidence="1">The sequence shown here is derived from an EMBL/GenBank/DDBJ whole genome shotgun (WGS) entry which is preliminary data.</text>
</comment>
<feature type="non-terminal residue" evidence="1">
    <location>
        <position position="161"/>
    </location>
</feature>
<proteinExistence type="predicted"/>
<evidence type="ECO:0000313" key="1">
    <source>
        <dbReference type="EMBL" id="PJF35156.1"/>
    </source>
</evidence>
<reference evidence="1 2" key="1">
    <citation type="submission" date="2017-11" db="EMBL/GenBank/DDBJ databases">
        <title>Evolution of Phototrophy in the Chloroflexi Phylum Driven by Horizontal Gene Transfer.</title>
        <authorList>
            <person name="Ward L.M."/>
            <person name="Hemp J."/>
            <person name="Shih P.M."/>
            <person name="Mcglynn S.E."/>
            <person name="Fischer W."/>
        </authorList>
    </citation>
    <scope>NUCLEOTIDE SEQUENCE [LARGE SCALE GENOMIC DNA]</scope>
    <source>
        <strain evidence="1">JP3_13</strain>
    </source>
</reference>
<dbReference type="AlphaFoldDB" id="A0A2M8PC94"/>
<dbReference type="Proteomes" id="UP000229681">
    <property type="component" value="Unassembled WGS sequence"/>
</dbReference>
<protein>
    <submittedName>
        <fullName evidence="1">Uncharacterized protein</fullName>
    </submittedName>
</protein>
<dbReference type="EMBL" id="PGTM01000199">
    <property type="protein sequence ID" value="PJF35156.1"/>
    <property type="molecule type" value="Genomic_DNA"/>
</dbReference>
<accession>A0A2M8PC94</accession>
<evidence type="ECO:0000313" key="2">
    <source>
        <dbReference type="Proteomes" id="UP000229681"/>
    </source>
</evidence>
<sequence length="161" mass="18204">MARRSSLTTRYGNEGVSMFGFKLRLADSTWLDLTPYVESVQIDQGIRAPNDFVAAPCLCQITLDNQDRRFTPNNTASPLYGVCEPGQAVIVQYDSKTLFVGYLRNVDVDSGRYGSQRAYFYCEDLLSRLQNTNISLPLQEGRRADELIRMITARVFNEDVA</sequence>